<dbReference type="Proteomes" id="UP000289808">
    <property type="component" value="Unassembled WGS sequence"/>
</dbReference>
<dbReference type="RefSeq" id="WP_060462879.1">
    <property type="nucleotide sequence ID" value="NZ_CP083390.1"/>
</dbReference>
<evidence type="ECO:0000313" key="5">
    <source>
        <dbReference type="Proteomes" id="UP000295195"/>
    </source>
</evidence>
<accession>A0A135ZAQ6</accession>
<dbReference type="AlphaFoldDB" id="A0A135ZAQ6"/>
<sequence>MQKIKSLLINVDNQALEEKEILPNQSDIPEILKTKDIMRSQYSIGGVNYTLFYTKNRYKGIITVLDVNLNPLIMGSVVIVKSDPNGYLTGLCDRDVILIKSQLRYYEHSSSLNSVPFLVVS</sequence>
<evidence type="ECO:0000313" key="4">
    <source>
        <dbReference type="Proteomes" id="UP000289808"/>
    </source>
</evidence>
<dbReference type="EMBL" id="SCLX01000079">
    <property type="protein sequence ID" value="RXF56799.1"/>
    <property type="molecule type" value="Genomic_DNA"/>
</dbReference>
<dbReference type="Proteomes" id="UP000295195">
    <property type="component" value="Unassembled WGS sequence"/>
</dbReference>
<dbReference type="Proteomes" id="UP001434419">
    <property type="component" value="Unassembled WGS sequence"/>
</dbReference>
<proteinExistence type="predicted"/>
<dbReference type="EMBL" id="NKLP01000046">
    <property type="protein sequence ID" value="TDN33075.1"/>
    <property type="molecule type" value="Genomic_DNA"/>
</dbReference>
<comment type="caution">
    <text evidence="2">The sequence shown here is derived from an EMBL/GenBank/DDBJ whole genome shotgun (WGS) entry which is preliminary data.</text>
</comment>
<evidence type="ECO:0000313" key="3">
    <source>
        <dbReference type="EMBL" id="TDN33075.1"/>
    </source>
</evidence>
<keyword evidence="6" id="KW-1185">Reference proteome</keyword>
<name>A0A135ZAQ6_9LACO</name>
<evidence type="ECO:0000313" key="2">
    <source>
        <dbReference type="EMBL" id="RXF56799.1"/>
    </source>
</evidence>
<evidence type="ECO:0000313" key="1">
    <source>
        <dbReference type="EMBL" id="MES5148475.1"/>
    </source>
</evidence>
<dbReference type="EMBL" id="JBETVU010000007">
    <property type="protein sequence ID" value="MES5148475.1"/>
    <property type="molecule type" value="Genomic_DNA"/>
</dbReference>
<reference evidence="3 5" key="1">
    <citation type="submission" date="2017-06" db="EMBL/GenBank/DDBJ databases">
        <authorList>
            <person name="Swanenburg J."/>
            <person name="Kort R."/>
        </authorList>
    </citation>
    <scope>NUCLEOTIDE SEQUENCE [LARGE SCALE GENOMIC DNA]</scope>
    <source>
        <strain evidence="3 5">RL05</strain>
    </source>
</reference>
<reference evidence="1" key="3">
    <citation type="submission" date="2024-06" db="EMBL/GenBank/DDBJ databases">
        <title>Vaginal Lactobacillus fatty acid response mechanisms reveal a metabolite-targeted strategy for bacterial vaginosis treatment.</title>
        <authorList>
            <person name="Zhu M."/>
            <person name="Blainey P.C."/>
            <person name="Bloom S.M."/>
            <person name="Kwon D.S."/>
        </authorList>
    </citation>
    <scope>NUCLEOTIDE SEQUENCE</scope>
    <source>
        <strain evidence="1">194_F1_1</strain>
    </source>
</reference>
<evidence type="ECO:0000313" key="6">
    <source>
        <dbReference type="Proteomes" id="UP001434419"/>
    </source>
</evidence>
<organism evidence="2 4">
    <name type="scientific">Lactobacillus crispatus</name>
    <dbReference type="NCBI Taxonomy" id="47770"/>
    <lineage>
        <taxon>Bacteria</taxon>
        <taxon>Bacillati</taxon>
        <taxon>Bacillota</taxon>
        <taxon>Bacilli</taxon>
        <taxon>Lactobacillales</taxon>
        <taxon>Lactobacillaceae</taxon>
        <taxon>Lactobacillus</taxon>
    </lineage>
</organism>
<gene>
    <name evidence="1" type="ORF">ABVC42_00680</name>
    <name evidence="3" type="ORF">CEE75_03105</name>
    <name evidence="2" type="ORF">ERD32_10140</name>
</gene>
<reference evidence="2 4" key="2">
    <citation type="submission" date="2019-01" db="EMBL/GenBank/DDBJ databases">
        <title>The genome sequence of Lactobacillus crispatus L49.</title>
        <authorList>
            <person name="Zhong J."/>
            <person name="Zhang J."/>
        </authorList>
    </citation>
    <scope>NUCLEOTIDE SEQUENCE [LARGE SCALE GENOMIC DNA]</scope>
    <source>
        <strain evidence="2 4">L49</strain>
    </source>
</reference>
<protein>
    <submittedName>
        <fullName evidence="2">Uncharacterized protein</fullName>
    </submittedName>
</protein>